<evidence type="ECO:0000313" key="6">
    <source>
        <dbReference type="Proteomes" id="UP000529795"/>
    </source>
</evidence>
<dbReference type="SMART" id="SM00283">
    <property type="entry name" value="MA"/>
    <property type="match status" value="1"/>
</dbReference>
<dbReference type="EMBL" id="JACIEV010000006">
    <property type="protein sequence ID" value="MBB4154513.1"/>
    <property type="molecule type" value="Genomic_DNA"/>
</dbReference>
<evidence type="ECO:0000256" key="2">
    <source>
        <dbReference type="ARBA" id="ARBA00029447"/>
    </source>
</evidence>
<dbReference type="Pfam" id="PF00015">
    <property type="entry name" value="MCPsignal"/>
    <property type="match status" value="1"/>
</dbReference>
<dbReference type="PANTHER" id="PTHR32089">
    <property type="entry name" value="METHYL-ACCEPTING CHEMOTAXIS PROTEIN MCPB"/>
    <property type="match status" value="1"/>
</dbReference>
<keyword evidence="1 3" id="KW-0807">Transducer</keyword>
<dbReference type="GO" id="GO:0006935">
    <property type="term" value="P:chemotaxis"/>
    <property type="evidence" value="ECO:0007669"/>
    <property type="project" value="InterPro"/>
</dbReference>
<gene>
    <name evidence="5" type="ORF">GGQ80_002426</name>
</gene>
<dbReference type="PRINTS" id="PR00260">
    <property type="entry name" value="CHEMTRNSDUCR"/>
</dbReference>
<evidence type="ECO:0000313" key="5">
    <source>
        <dbReference type="EMBL" id="MBB4154513.1"/>
    </source>
</evidence>
<reference evidence="5 6" key="1">
    <citation type="submission" date="2020-08" db="EMBL/GenBank/DDBJ databases">
        <title>Genomic Encyclopedia of Type Strains, Phase IV (KMG-IV): sequencing the most valuable type-strain genomes for metagenomic binning, comparative biology and taxonomic classification.</title>
        <authorList>
            <person name="Goeker M."/>
        </authorList>
    </citation>
    <scope>NUCLEOTIDE SEQUENCE [LARGE SCALE GENOMIC DNA]</scope>
    <source>
        <strain evidence="5 6">YC6723</strain>
    </source>
</reference>
<evidence type="ECO:0000256" key="3">
    <source>
        <dbReference type="PROSITE-ProRule" id="PRU00284"/>
    </source>
</evidence>
<comment type="caution">
    <text evidence="5">The sequence shown here is derived from an EMBL/GenBank/DDBJ whole genome shotgun (WGS) entry which is preliminary data.</text>
</comment>
<name>A0A840F5F1_9SPHN</name>
<feature type="domain" description="Methyl-accepting transducer" evidence="4">
    <location>
        <begin position="197"/>
        <end position="419"/>
    </location>
</feature>
<evidence type="ECO:0000259" key="4">
    <source>
        <dbReference type="PROSITE" id="PS50111"/>
    </source>
</evidence>
<dbReference type="AlphaFoldDB" id="A0A840F5F1"/>
<dbReference type="GO" id="GO:0016020">
    <property type="term" value="C:membrane"/>
    <property type="evidence" value="ECO:0007669"/>
    <property type="project" value="InterPro"/>
</dbReference>
<accession>A0A840F5F1</accession>
<proteinExistence type="inferred from homology"/>
<dbReference type="SUPFAM" id="SSF58104">
    <property type="entry name" value="Methyl-accepting chemotaxis protein (MCP) signaling domain"/>
    <property type="match status" value="1"/>
</dbReference>
<dbReference type="PROSITE" id="PS50111">
    <property type="entry name" value="CHEMOTAXIS_TRANSDUC_2"/>
    <property type="match status" value="1"/>
</dbReference>
<dbReference type="RefSeq" id="WP_183985090.1">
    <property type="nucleotide sequence ID" value="NZ_JACIEV010000006.1"/>
</dbReference>
<organism evidence="5 6">
    <name type="scientific">Sphingomonas jinjuensis</name>
    <dbReference type="NCBI Taxonomy" id="535907"/>
    <lineage>
        <taxon>Bacteria</taxon>
        <taxon>Pseudomonadati</taxon>
        <taxon>Pseudomonadota</taxon>
        <taxon>Alphaproteobacteria</taxon>
        <taxon>Sphingomonadales</taxon>
        <taxon>Sphingomonadaceae</taxon>
        <taxon>Sphingomonas</taxon>
    </lineage>
</organism>
<dbReference type="GO" id="GO:0004888">
    <property type="term" value="F:transmembrane signaling receptor activity"/>
    <property type="evidence" value="ECO:0007669"/>
    <property type="project" value="InterPro"/>
</dbReference>
<dbReference type="Gene3D" id="1.10.287.950">
    <property type="entry name" value="Methyl-accepting chemotaxis protein"/>
    <property type="match status" value="1"/>
</dbReference>
<dbReference type="Proteomes" id="UP000529795">
    <property type="component" value="Unassembled WGS sequence"/>
</dbReference>
<keyword evidence="6" id="KW-1185">Reference proteome</keyword>
<dbReference type="GO" id="GO:0007165">
    <property type="term" value="P:signal transduction"/>
    <property type="evidence" value="ECO:0007669"/>
    <property type="project" value="UniProtKB-KW"/>
</dbReference>
<evidence type="ECO:0000256" key="1">
    <source>
        <dbReference type="ARBA" id="ARBA00023224"/>
    </source>
</evidence>
<sequence length="452" mass="47919">MFQTGQPTIVATPTTIGSIDLAERLRLFGFTDADFALGRSVWTVIEPFAETLATAQLQGWVELFGRGSAGDESRAVGRNVAEMRERYCDLTNDLWVRRGVQRVAIAFKAGVPLTKLIVLGNKISSMLVDIVTEHYDCSKAERAAINALFFRLRSIECDVYATLYTECVSQHARDERHRLASVFSGGLASIVAKASSEGDDLRRQTNHGAIAATGMLGKANDVATAAEQSAVAMREAAQTAAGLIRAIEDARGEVDVAAAIASRASEQASKAVTMSGALADHAQSIESILGLIRDIAGQTNLLALNATIEAARAGDAGRGFAVVAQEVKSLANQTARATDDIAAKIAAIQSATRSAVETNASIRSTVAEVADSAERIRHAMESQAQTVTVITAAVDETAMTADAMSSTIDGIRRDTQSVAAQIESVGTGFRRLDDHFATLRTSADRFVEQVAA</sequence>
<protein>
    <submittedName>
        <fullName evidence="5">Methyl-accepting chemotaxis protein</fullName>
    </submittedName>
</protein>
<dbReference type="PANTHER" id="PTHR32089:SF112">
    <property type="entry name" value="LYSOZYME-LIKE PROTEIN-RELATED"/>
    <property type="match status" value="1"/>
</dbReference>
<comment type="similarity">
    <text evidence="2">Belongs to the methyl-accepting chemotaxis (MCP) protein family.</text>
</comment>
<dbReference type="InterPro" id="IPR004089">
    <property type="entry name" value="MCPsignal_dom"/>
</dbReference>
<dbReference type="InterPro" id="IPR004090">
    <property type="entry name" value="Chemotax_Me-accpt_rcpt"/>
</dbReference>